<accession>A0A1I3C6D9</accession>
<dbReference type="GO" id="GO:0016616">
    <property type="term" value="F:oxidoreductase activity, acting on the CH-OH group of donors, NAD or NADP as acceptor"/>
    <property type="evidence" value="ECO:0007669"/>
    <property type="project" value="TreeGrafter"/>
</dbReference>
<dbReference type="Pfam" id="PF08125">
    <property type="entry name" value="Mannitol_dh_C"/>
    <property type="match status" value="1"/>
</dbReference>
<dbReference type="InterPro" id="IPR050988">
    <property type="entry name" value="Mannitol_DH/Oxidoreductase"/>
</dbReference>
<dbReference type="InterPro" id="IPR008927">
    <property type="entry name" value="6-PGluconate_DH-like_C_sf"/>
</dbReference>
<dbReference type="PROSITE" id="PS00974">
    <property type="entry name" value="MANNITOL_DHGENASE"/>
    <property type="match status" value="1"/>
</dbReference>
<keyword evidence="6" id="KW-1185">Reference proteome</keyword>
<feature type="domain" description="Mannitol dehydrogenase C-terminal" evidence="4">
    <location>
        <begin position="284"/>
        <end position="469"/>
    </location>
</feature>
<evidence type="ECO:0000259" key="3">
    <source>
        <dbReference type="Pfam" id="PF01232"/>
    </source>
</evidence>
<dbReference type="Gene3D" id="3.40.50.720">
    <property type="entry name" value="NAD(P)-binding Rossmann-like Domain"/>
    <property type="match status" value="1"/>
</dbReference>
<dbReference type="SUPFAM" id="SSF48179">
    <property type="entry name" value="6-phosphogluconate dehydrogenase C-terminal domain-like"/>
    <property type="match status" value="1"/>
</dbReference>
<dbReference type="InterPro" id="IPR000669">
    <property type="entry name" value="Mannitol_DH"/>
</dbReference>
<dbReference type="Pfam" id="PF01232">
    <property type="entry name" value="Mannitol_dh"/>
    <property type="match status" value="1"/>
</dbReference>
<dbReference type="PRINTS" id="PR00084">
    <property type="entry name" value="MTLDHDRGNASE"/>
</dbReference>
<dbReference type="PANTHER" id="PTHR43362">
    <property type="entry name" value="MANNITOL DEHYDROGENASE DSF1-RELATED"/>
    <property type="match status" value="1"/>
</dbReference>
<evidence type="ECO:0000313" key="6">
    <source>
        <dbReference type="Proteomes" id="UP000183635"/>
    </source>
</evidence>
<proteinExistence type="predicted"/>
<organism evidence="5 6">
    <name type="scientific">Paracoccus aminovorans</name>
    <dbReference type="NCBI Taxonomy" id="34004"/>
    <lineage>
        <taxon>Bacteria</taxon>
        <taxon>Pseudomonadati</taxon>
        <taxon>Pseudomonadota</taxon>
        <taxon>Alphaproteobacteria</taxon>
        <taxon>Rhodobacterales</taxon>
        <taxon>Paracoccaceae</taxon>
        <taxon>Paracoccus</taxon>
    </lineage>
</organism>
<evidence type="ECO:0000313" key="5">
    <source>
        <dbReference type="EMBL" id="SFH70114.1"/>
    </source>
</evidence>
<gene>
    <name evidence="5" type="ORF">SAMN04488021_12829</name>
</gene>
<dbReference type="RefSeq" id="WP_074969233.1">
    <property type="nucleotide sequence ID" value="NZ_CBCRYP010000029.1"/>
</dbReference>
<dbReference type="EMBL" id="FOPU01000028">
    <property type="protein sequence ID" value="SFH70114.1"/>
    <property type="molecule type" value="Genomic_DNA"/>
</dbReference>
<dbReference type="InterPro" id="IPR023027">
    <property type="entry name" value="Mannitol_DH_CS"/>
</dbReference>
<dbReference type="GO" id="GO:0019594">
    <property type="term" value="P:mannitol metabolic process"/>
    <property type="evidence" value="ECO:0007669"/>
    <property type="project" value="InterPro"/>
</dbReference>
<dbReference type="InterPro" id="IPR013131">
    <property type="entry name" value="Mannitol_DH_N"/>
</dbReference>
<dbReference type="Gene3D" id="1.10.1040.10">
    <property type="entry name" value="N-(1-d-carboxylethyl)-l-norvaline Dehydrogenase, domain 2"/>
    <property type="match status" value="1"/>
</dbReference>
<keyword evidence="1" id="KW-0560">Oxidoreductase</keyword>
<reference evidence="5 6" key="1">
    <citation type="submission" date="2016-10" db="EMBL/GenBank/DDBJ databases">
        <authorList>
            <person name="de Groot N.N."/>
        </authorList>
    </citation>
    <scope>NUCLEOTIDE SEQUENCE [LARGE SCALE GENOMIC DNA]</scope>
    <source>
        <strain evidence="5 6">DSM 8537</strain>
    </source>
</reference>
<dbReference type="STRING" id="34004.SAMN04488021_12829"/>
<dbReference type="Proteomes" id="UP000183635">
    <property type="component" value="Unassembled WGS sequence"/>
</dbReference>
<name>A0A1I3C6D9_9RHOB</name>
<evidence type="ECO:0000256" key="2">
    <source>
        <dbReference type="ARBA" id="ARBA00023027"/>
    </source>
</evidence>
<dbReference type="SUPFAM" id="SSF51735">
    <property type="entry name" value="NAD(P)-binding Rossmann-fold domains"/>
    <property type="match status" value="1"/>
</dbReference>
<dbReference type="OrthoDB" id="271711at2"/>
<dbReference type="InterPro" id="IPR036291">
    <property type="entry name" value="NAD(P)-bd_dom_sf"/>
</dbReference>
<dbReference type="PANTHER" id="PTHR43362:SF1">
    <property type="entry name" value="MANNITOL DEHYDROGENASE 2-RELATED"/>
    <property type="match status" value="1"/>
</dbReference>
<dbReference type="InterPro" id="IPR013328">
    <property type="entry name" value="6PGD_dom2"/>
</dbReference>
<evidence type="ECO:0000256" key="1">
    <source>
        <dbReference type="ARBA" id="ARBA00023002"/>
    </source>
</evidence>
<sequence length="487" mass="52941">MDRLSNQTLAQLAHPGPSYDRAGLRPGILHFGVGNFFRAHQAFYLDRLMNMGLAQDFAIIGAGVMPGDAKMRDTLAAQDHLYTLVEQSAERSDARVLGPIVDYIAPGDHARVIATLADPAIRIVGLTITEGGYFIDAATGHFDPAHPAIAADAATPEAPQTVFGLIVAGLKARRAAGHPAFTVMCCDNIPHNGDVTREAVVETARLSDPELAEWILANVAFPNAMVDRITPATSDRERRMVREDFGIPDEAPVFCEDFIQWVLEDDFPAGRPPLEKAGVEFVADVTPWELMKIRILNGGHAVIAYPAGLLDIHFVHEAMQDAQVRAFLEKIEADEIIPAVPPVPGTDLQAYFAKVAERCANPKIGDTVRRLCLDGSNRQPKFIVPTIAHRLERGLPVEGLALESALWCRYCAGVTDSGAVIEPNDPNWDSLVSKAQAARTDPSAWLGMAEIYGATGQDPRFAQPFARWLAMLWDKGTRATLDAYLGA</sequence>
<feature type="domain" description="Mannitol dehydrogenase N-terminal" evidence="3">
    <location>
        <begin position="27"/>
        <end position="276"/>
    </location>
</feature>
<protein>
    <submittedName>
        <fullName evidence="5">Mannitol 2-dehydrogenase</fullName>
    </submittedName>
</protein>
<dbReference type="InterPro" id="IPR013118">
    <property type="entry name" value="Mannitol_DH_C"/>
</dbReference>
<dbReference type="AlphaFoldDB" id="A0A1I3C6D9"/>
<evidence type="ECO:0000259" key="4">
    <source>
        <dbReference type="Pfam" id="PF08125"/>
    </source>
</evidence>
<keyword evidence="2" id="KW-0520">NAD</keyword>